<dbReference type="GO" id="GO:0071014">
    <property type="term" value="C:post-mRNA release spliceosomal complex"/>
    <property type="evidence" value="ECO:0007669"/>
    <property type="project" value="TreeGrafter"/>
</dbReference>
<accession>A0AAD7U8T4</accession>
<dbReference type="EMBL" id="JAQMWT010000573">
    <property type="protein sequence ID" value="KAJ8599299.1"/>
    <property type="molecule type" value="Genomic_DNA"/>
</dbReference>
<dbReference type="AlphaFoldDB" id="A0AAD7U8T4"/>
<name>A0AAD7U8T4_9STRA</name>
<dbReference type="PANTHER" id="PTHR12111">
    <property type="entry name" value="SPLICING FACTOR YJU2"/>
    <property type="match status" value="1"/>
</dbReference>
<evidence type="ECO:0000313" key="2">
    <source>
        <dbReference type="EMBL" id="KAJ8599299.1"/>
    </source>
</evidence>
<dbReference type="PANTHER" id="PTHR12111:SF2">
    <property type="entry name" value="SPLICING FACTOR YJU2B-RELATED"/>
    <property type="match status" value="1"/>
</dbReference>
<gene>
    <name evidence="2" type="ORF">CTAYLR_008837</name>
</gene>
<keyword evidence="3" id="KW-1185">Reference proteome</keyword>
<dbReference type="GO" id="GO:0005684">
    <property type="term" value="C:U2-type spliceosomal complex"/>
    <property type="evidence" value="ECO:0007669"/>
    <property type="project" value="TreeGrafter"/>
</dbReference>
<evidence type="ECO:0000256" key="1">
    <source>
        <dbReference type="ARBA" id="ARBA00005595"/>
    </source>
</evidence>
<proteinExistence type="inferred from homology"/>
<protein>
    <submittedName>
        <fullName evidence="2">Uncharacterized protein</fullName>
    </submittedName>
</protein>
<evidence type="ECO:0000313" key="3">
    <source>
        <dbReference type="Proteomes" id="UP001230188"/>
    </source>
</evidence>
<organism evidence="2 3">
    <name type="scientific">Chrysophaeum taylorii</name>
    <dbReference type="NCBI Taxonomy" id="2483200"/>
    <lineage>
        <taxon>Eukaryota</taxon>
        <taxon>Sar</taxon>
        <taxon>Stramenopiles</taxon>
        <taxon>Ochrophyta</taxon>
        <taxon>Pelagophyceae</taxon>
        <taxon>Pelagomonadales</taxon>
        <taxon>Pelagomonadaceae</taxon>
        <taxon>Chrysophaeum</taxon>
    </lineage>
</organism>
<dbReference type="Pfam" id="PF04502">
    <property type="entry name" value="Saf4_Yju2"/>
    <property type="match status" value="1"/>
</dbReference>
<comment type="caution">
    <text evidence="2">The sequence shown here is derived from an EMBL/GenBank/DDBJ whole genome shotgun (WGS) entry which is preliminary data.</text>
</comment>
<reference evidence="2" key="1">
    <citation type="submission" date="2023-01" db="EMBL/GenBank/DDBJ databases">
        <title>Metagenome sequencing of chrysophaentin producing Chrysophaeum taylorii.</title>
        <authorList>
            <person name="Davison J."/>
            <person name="Bewley C."/>
        </authorList>
    </citation>
    <scope>NUCLEOTIDE SEQUENCE</scope>
    <source>
        <strain evidence="2">NIES-1699</strain>
    </source>
</reference>
<dbReference type="Proteomes" id="UP001230188">
    <property type="component" value="Unassembled WGS sequence"/>
</dbReference>
<sequence>MSTLSAARADNFYYPGEWDPSVESLKKVRRHKGRNQYETRGVIRLEIPFHCWCAACGRHIAKGTRFNAKKERAGKYHTTSIWRFAFGCSCGERLGLRTDPRGRDYACEDSLRRRLGKCGDEFEEVGDALSRGEDDVGANRLARRSFRAKRKAEDALEAEAKRLGLAVELLPSACP</sequence>
<dbReference type="InterPro" id="IPR007590">
    <property type="entry name" value="Saf4/Yju2"/>
</dbReference>
<dbReference type="GO" id="GO:0000398">
    <property type="term" value="P:mRNA splicing, via spliceosome"/>
    <property type="evidence" value="ECO:0007669"/>
    <property type="project" value="InterPro"/>
</dbReference>
<comment type="similarity">
    <text evidence="1">Belongs to the CWC16 family.</text>
</comment>